<evidence type="ECO:0000313" key="1">
    <source>
        <dbReference type="EMBL" id="RJL23198.1"/>
    </source>
</evidence>
<protein>
    <submittedName>
        <fullName evidence="1">Uncharacterized protein</fullName>
    </submittedName>
</protein>
<dbReference type="EMBL" id="QZEY01000019">
    <property type="protein sequence ID" value="RJL23198.1"/>
    <property type="molecule type" value="Genomic_DNA"/>
</dbReference>
<name>A0A3A4APJ5_9ACTN</name>
<sequence length="344" mass="36609">MLSSAAGLAGAAALGSLPAAPARAGTAPLLALGELENLVYGFPREAAPVPLTLVRRNVASARADFAAARYDRLAAALPSLLSTAAATRAHADVDHAAAAAAVLADAYGVASALAVKRNDDQLAWSTADRAFQAAEQSGDPLTIADARRALATVLRRRGRREAARDLLVRAAGEIEPGPHASREQLQMYAMLMQVAAFTAAVDQNRSDANSFLVEATEAARRLGRDDAYGHLMTGPSSVRLYQVSVAQVLGDNGEAIRHARTLRLADVPTAERKGRLLIDVARAYHQWGHPEPCFRALRRAEQVAPAEVRWRPPVHRMTVWLLGADRRGALPGLRAFAQRVGVPA</sequence>
<comment type="caution">
    <text evidence="1">The sequence shown here is derived from an EMBL/GenBank/DDBJ whole genome shotgun (WGS) entry which is preliminary data.</text>
</comment>
<keyword evidence="2" id="KW-1185">Reference proteome</keyword>
<reference evidence="1 2" key="1">
    <citation type="submission" date="2018-09" db="EMBL/GenBank/DDBJ databases">
        <title>YIM 75507 draft genome.</title>
        <authorList>
            <person name="Tang S."/>
            <person name="Feng Y."/>
        </authorList>
    </citation>
    <scope>NUCLEOTIDE SEQUENCE [LARGE SCALE GENOMIC DNA]</scope>
    <source>
        <strain evidence="1 2">YIM 75507</strain>
    </source>
</reference>
<accession>A0A3A4APJ5</accession>
<proteinExistence type="predicted"/>
<gene>
    <name evidence="1" type="ORF">D5H75_32995</name>
</gene>
<organism evidence="1 2">
    <name type="scientific">Bailinhaonella thermotolerans</name>
    <dbReference type="NCBI Taxonomy" id="1070861"/>
    <lineage>
        <taxon>Bacteria</taxon>
        <taxon>Bacillati</taxon>
        <taxon>Actinomycetota</taxon>
        <taxon>Actinomycetes</taxon>
        <taxon>Streptosporangiales</taxon>
        <taxon>Streptosporangiaceae</taxon>
        <taxon>Bailinhaonella</taxon>
    </lineage>
</organism>
<dbReference type="AlphaFoldDB" id="A0A3A4APJ5"/>
<evidence type="ECO:0000313" key="2">
    <source>
        <dbReference type="Proteomes" id="UP000265768"/>
    </source>
</evidence>
<dbReference type="Proteomes" id="UP000265768">
    <property type="component" value="Unassembled WGS sequence"/>
</dbReference>